<keyword evidence="3" id="KW-1185">Reference proteome</keyword>
<feature type="region of interest" description="Disordered" evidence="1">
    <location>
        <begin position="607"/>
        <end position="628"/>
    </location>
</feature>
<protein>
    <submittedName>
        <fullName evidence="2">Uncharacterized protein</fullName>
    </submittedName>
</protein>
<dbReference type="RefSeq" id="WP_378284069.1">
    <property type="nucleotide sequence ID" value="NZ_JBHSON010000031.1"/>
</dbReference>
<comment type="caution">
    <text evidence="2">The sequence shown here is derived from an EMBL/GenBank/DDBJ whole genome shotgun (WGS) entry which is preliminary data.</text>
</comment>
<evidence type="ECO:0000256" key="1">
    <source>
        <dbReference type="SAM" id="MobiDB-lite"/>
    </source>
</evidence>
<dbReference type="Proteomes" id="UP001596074">
    <property type="component" value="Unassembled WGS sequence"/>
</dbReference>
<proteinExistence type="predicted"/>
<sequence length="705" mass="73973">MSFGEPGCPVCGSPVAEADAAGRCADPGCRWVLHTGWMPGPGDREGFERSLAGARMAYDLRAAARAGDGARRFVRGVLDEGLWTQARQEALRLGVPAHQGGAASDGVGGGTPWEEGDGEVGEWTRAYAALGNRRQGARPDGAFVHPAGPRPQPGGGHDATGQGAGGPGVADGPRAEGALTEALGEMNDMMAVIEVDPSGLSLLYVRTRDLDTADPWPFREHHPWRQFAPMLSDDPDELGFQVAGGLHRVDRAALNAALGGWLKELVARIRPDLPAVMVCTAPGWTVPEQAVGLLRRMRPTARSAASVVPVAEELPGAIARQPLRSPYALIVAEARPEGPVPVAVPLFPAGSVAGQEARATVTRGPGGIDQDIALAVVVGAGGGGRPAPGSHHEPVSIVSAGLPRGTTTVRAVLDGPGRVRWLEPADIGVEARTLEELYAQTRASAVASGYAELMCAVELGGPPERAAKRKDLVSGTLELVAEDLPDRARVAVYGYYEHSFQLGEEQAPVTDGVWITEPEAARAALAALPPAAGTWQADAAPLEDALAEIVQRIDEERSARNRAGPWPGMPGPGAHEPWPGMPGPGFGPPGAPGMPPVGVPRTLLVVAGRPPHPRRQGQDRRRELAQPCPRKHDWQAAYERLRRAGVRFVAVLDKSADTGDDIWRALGADHLAVVEDLGPRELAEALRLVPAGGPSLPFPLRGDHA</sequence>
<feature type="compositionally biased region" description="Basic and acidic residues" evidence="1">
    <location>
        <begin position="616"/>
        <end position="628"/>
    </location>
</feature>
<reference evidence="3" key="1">
    <citation type="journal article" date="2019" name="Int. J. Syst. Evol. Microbiol.">
        <title>The Global Catalogue of Microorganisms (GCM) 10K type strain sequencing project: providing services to taxonomists for standard genome sequencing and annotation.</title>
        <authorList>
            <consortium name="The Broad Institute Genomics Platform"/>
            <consortium name="The Broad Institute Genome Sequencing Center for Infectious Disease"/>
            <person name="Wu L."/>
            <person name="Ma J."/>
        </authorList>
    </citation>
    <scope>NUCLEOTIDE SEQUENCE [LARGE SCALE GENOMIC DNA]</scope>
    <source>
        <strain evidence="3">KCTC 42087</strain>
    </source>
</reference>
<evidence type="ECO:0000313" key="2">
    <source>
        <dbReference type="EMBL" id="MFC5748410.1"/>
    </source>
</evidence>
<name>A0ABW1A599_9ACTN</name>
<feature type="region of interest" description="Disordered" evidence="1">
    <location>
        <begin position="136"/>
        <end position="171"/>
    </location>
</feature>
<accession>A0ABW1A599</accession>
<organism evidence="2 3">
    <name type="scientific">Actinomadura rugatobispora</name>
    <dbReference type="NCBI Taxonomy" id="1994"/>
    <lineage>
        <taxon>Bacteria</taxon>
        <taxon>Bacillati</taxon>
        <taxon>Actinomycetota</taxon>
        <taxon>Actinomycetes</taxon>
        <taxon>Streptosporangiales</taxon>
        <taxon>Thermomonosporaceae</taxon>
        <taxon>Actinomadura</taxon>
    </lineage>
</organism>
<feature type="compositionally biased region" description="Gly residues" evidence="1">
    <location>
        <begin position="153"/>
        <end position="169"/>
    </location>
</feature>
<gene>
    <name evidence="2" type="ORF">ACFPZN_22550</name>
</gene>
<evidence type="ECO:0000313" key="3">
    <source>
        <dbReference type="Proteomes" id="UP001596074"/>
    </source>
</evidence>
<dbReference type="EMBL" id="JBHSON010000031">
    <property type="protein sequence ID" value="MFC5748410.1"/>
    <property type="molecule type" value="Genomic_DNA"/>
</dbReference>